<keyword evidence="1 4" id="KW-0808">Transferase</keyword>
<dbReference type="AlphaFoldDB" id="A0A1I6GJI4"/>
<dbReference type="PANTHER" id="PTHR46401:SF2">
    <property type="entry name" value="GLYCOSYLTRANSFERASE WBBK-RELATED"/>
    <property type="match status" value="1"/>
</dbReference>
<gene>
    <name evidence="4" type="ORF">SAMN04488073_0954</name>
</gene>
<dbReference type="GO" id="GO:0009103">
    <property type="term" value="P:lipopolysaccharide biosynthetic process"/>
    <property type="evidence" value="ECO:0007669"/>
    <property type="project" value="TreeGrafter"/>
</dbReference>
<name>A0A1I6GJI4_9GAMM</name>
<evidence type="ECO:0000313" key="5">
    <source>
        <dbReference type="Proteomes" id="UP000199290"/>
    </source>
</evidence>
<evidence type="ECO:0000313" key="4">
    <source>
        <dbReference type="EMBL" id="SFR42309.1"/>
    </source>
</evidence>
<dbReference type="STRING" id="375760.SAMN04488073_0954"/>
<sequence>MNRPVGVWFPTIRAGTGVDRFTVSLVERLRSLGVRAEITWLPPHAEYLPWTVEAPAPPEWATVTHINSWLHKRFYDTSLPTLVTLHSCVHDSNLMPYKSVAQRAYHRLWVFQREKQAIQRASKITAVSAYTANSARTCFGSTKIEVIPNWVDTDRFFPSDDAFKRRPFRLLFVGNLSRRKGADLLPHIMRRLGAGFELRYTGTPDWFHVKDDIPENMIALGYINNEEEVAALYRNSDALLFPSRLEGLPLSVLEAMASGLPVVCSNSSSLPEVVVQDVTGELCRQDEIQDFVSAVMKLADTPNLHSEMSKAAASRARTLFNAKVVVGKYLEIYRELTMGRA</sequence>
<reference evidence="5" key="1">
    <citation type="submission" date="2016-10" db="EMBL/GenBank/DDBJ databases">
        <authorList>
            <person name="Varghese N."/>
            <person name="Submissions S."/>
        </authorList>
    </citation>
    <scope>NUCLEOTIDE SEQUENCE [LARGE SCALE GENOMIC DNA]</scope>
    <source>
        <strain evidence="5">CGMCC 1.6294</strain>
    </source>
</reference>
<feature type="domain" description="Glycosyl transferase family 1" evidence="2">
    <location>
        <begin position="163"/>
        <end position="314"/>
    </location>
</feature>
<evidence type="ECO:0000259" key="3">
    <source>
        <dbReference type="Pfam" id="PF13439"/>
    </source>
</evidence>
<dbReference type="RefSeq" id="WP_091986578.1">
    <property type="nucleotide sequence ID" value="NZ_FOYV01000001.1"/>
</dbReference>
<evidence type="ECO:0000256" key="1">
    <source>
        <dbReference type="ARBA" id="ARBA00022679"/>
    </source>
</evidence>
<dbReference type="Pfam" id="PF13439">
    <property type="entry name" value="Glyco_transf_4"/>
    <property type="match status" value="1"/>
</dbReference>
<dbReference type="EMBL" id="FOYV01000001">
    <property type="protein sequence ID" value="SFR42309.1"/>
    <property type="molecule type" value="Genomic_DNA"/>
</dbReference>
<dbReference type="SUPFAM" id="SSF53756">
    <property type="entry name" value="UDP-Glycosyltransferase/glycogen phosphorylase"/>
    <property type="match status" value="1"/>
</dbReference>
<dbReference type="OrthoDB" id="4611853at2"/>
<evidence type="ECO:0000259" key="2">
    <source>
        <dbReference type="Pfam" id="PF00534"/>
    </source>
</evidence>
<feature type="domain" description="Glycosyltransferase subfamily 4-like N-terminal" evidence="3">
    <location>
        <begin position="68"/>
        <end position="155"/>
    </location>
</feature>
<protein>
    <submittedName>
        <fullName evidence="4">Glycosyltransferase involved in cell wall bisynthesis</fullName>
    </submittedName>
</protein>
<proteinExistence type="predicted"/>
<accession>A0A1I6GJI4</accession>
<dbReference type="Proteomes" id="UP000199290">
    <property type="component" value="Unassembled WGS sequence"/>
</dbReference>
<dbReference type="CDD" id="cd03801">
    <property type="entry name" value="GT4_PimA-like"/>
    <property type="match status" value="1"/>
</dbReference>
<keyword evidence="5" id="KW-1185">Reference proteome</keyword>
<dbReference type="InterPro" id="IPR028098">
    <property type="entry name" value="Glyco_trans_4-like_N"/>
</dbReference>
<dbReference type="GO" id="GO:0016757">
    <property type="term" value="F:glycosyltransferase activity"/>
    <property type="evidence" value="ECO:0007669"/>
    <property type="project" value="InterPro"/>
</dbReference>
<dbReference type="Gene3D" id="3.40.50.2000">
    <property type="entry name" value="Glycogen Phosphorylase B"/>
    <property type="match status" value="2"/>
</dbReference>
<dbReference type="PANTHER" id="PTHR46401">
    <property type="entry name" value="GLYCOSYLTRANSFERASE WBBK-RELATED"/>
    <property type="match status" value="1"/>
</dbReference>
<dbReference type="InterPro" id="IPR001296">
    <property type="entry name" value="Glyco_trans_1"/>
</dbReference>
<organism evidence="4 5">
    <name type="scientific">Marinobacter gudaonensis</name>
    <dbReference type="NCBI Taxonomy" id="375760"/>
    <lineage>
        <taxon>Bacteria</taxon>
        <taxon>Pseudomonadati</taxon>
        <taxon>Pseudomonadota</taxon>
        <taxon>Gammaproteobacteria</taxon>
        <taxon>Pseudomonadales</taxon>
        <taxon>Marinobacteraceae</taxon>
        <taxon>Marinobacter</taxon>
    </lineage>
</organism>
<dbReference type="Pfam" id="PF00534">
    <property type="entry name" value="Glycos_transf_1"/>
    <property type="match status" value="1"/>
</dbReference>